<organism evidence="1 2">
    <name type="scientific">Moniliophthora roreri</name>
    <name type="common">Frosty pod rot fungus</name>
    <name type="synonym">Monilia roreri</name>
    <dbReference type="NCBI Taxonomy" id="221103"/>
    <lineage>
        <taxon>Eukaryota</taxon>
        <taxon>Fungi</taxon>
        <taxon>Dikarya</taxon>
        <taxon>Basidiomycota</taxon>
        <taxon>Agaricomycotina</taxon>
        <taxon>Agaricomycetes</taxon>
        <taxon>Agaricomycetidae</taxon>
        <taxon>Agaricales</taxon>
        <taxon>Marasmiineae</taxon>
        <taxon>Marasmiaceae</taxon>
        <taxon>Moniliophthora</taxon>
    </lineage>
</organism>
<reference evidence="1 2" key="1">
    <citation type="submission" date="2015-12" db="EMBL/GenBank/DDBJ databases">
        <title>Draft genome sequence of Moniliophthora roreri, the causal agent of frosty pod rot of cacao.</title>
        <authorList>
            <person name="Aime M.C."/>
            <person name="Diaz-Valderrama J.R."/>
            <person name="Kijpornyongpan T."/>
            <person name="Phillips-Mora W."/>
        </authorList>
    </citation>
    <scope>NUCLEOTIDE SEQUENCE [LARGE SCALE GENOMIC DNA]</scope>
    <source>
        <strain evidence="1 2">MCA 2952</strain>
    </source>
</reference>
<comment type="caution">
    <text evidence="1">The sequence shown here is derived from an EMBL/GenBank/DDBJ whole genome shotgun (WGS) entry which is preliminary data.</text>
</comment>
<protein>
    <submittedName>
        <fullName evidence="1">Uncharacterized protein</fullName>
    </submittedName>
</protein>
<evidence type="ECO:0000313" key="2">
    <source>
        <dbReference type="Proteomes" id="UP000054988"/>
    </source>
</evidence>
<proteinExistence type="predicted"/>
<dbReference type="AlphaFoldDB" id="A0A0W0G131"/>
<sequence>MTSAIHNAEREDASVYSMEWATDRISARQINP</sequence>
<dbReference type="Proteomes" id="UP000054988">
    <property type="component" value="Unassembled WGS sequence"/>
</dbReference>
<accession>A0A0W0G131</accession>
<evidence type="ECO:0000313" key="1">
    <source>
        <dbReference type="EMBL" id="KTB42287.1"/>
    </source>
</evidence>
<name>A0A0W0G131_MONRR</name>
<gene>
    <name evidence="1" type="ORF">WG66_5131</name>
</gene>
<dbReference type="EMBL" id="LATX01001359">
    <property type="protein sequence ID" value="KTB42287.1"/>
    <property type="molecule type" value="Genomic_DNA"/>
</dbReference>